<gene>
    <name evidence="5" type="ORF">BIV23_42465</name>
</gene>
<evidence type="ECO:0000313" key="6">
    <source>
        <dbReference type="Proteomes" id="UP000179642"/>
    </source>
</evidence>
<dbReference type="GO" id="GO:0019305">
    <property type="term" value="P:dTDP-rhamnose biosynthetic process"/>
    <property type="evidence" value="ECO:0007669"/>
    <property type="project" value="TreeGrafter"/>
</dbReference>
<evidence type="ECO:0000256" key="1">
    <source>
        <dbReference type="ARBA" id="ARBA00010154"/>
    </source>
</evidence>
<dbReference type="GO" id="GO:0000271">
    <property type="term" value="P:polysaccharide biosynthetic process"/>
    <property type="evidence" value="ECO:0007669"/>
    <property type="project" value="TreeGrafter"/>
</dbReference>
<dbReference type="Gene3D" id="2.60.120.10">
    <property type="entry name" value="Jelly Rolls"/>
    <property type="match status" value="1"/>
</dbReference>
<evidence type="ECO:0000313" key="5">
    <source>
        <dbReference type="EMBL" id="OIJ87857.1"/>
    </source>
</evidence>
<evidence type="ECO:0000256" key="4">
    <source>
        <dbReference type="PIRSR" id="PIRSR600888-3"/>
    </source>
</evidence>
<dbReference type="AlphaFoldDB" id="A0A1S2P2A9"/>
<dbReference type="InterPro" id="IPR011051">
    <property type="entry name" value="RmlC_Cupin_sf"/>
</dbReference>
<evidence type="ECO:0000256" key="2">
    <source>
        <dbReference type="ARBA" id="ARBA00023235"/>
    </source>
</evidence>
<name>A0A1S2P2A9_9ACTN</name>
<dbReference type="Proteomes" id="UP000179642">
    <property type="component" value="Unassembled WGS sequence"/>
</dbReference>
<sequence length="202" mass="22229">MKVREMAVPDAYHITPHQIRDERGSFYESFRHDRLAAEIGRPVPVAQVNYSVSRRSTLRGLHGTLLPPGQAKVVCVVRGAVLDIVVDLRVGSPTWGVHEANWLSAETGETLFVAEGLVHGFLALTDDTCVSYLCSTEFVPGTQVDIDPFDPDLALPWSLSEAPLMSEKDLKAISVAEARDTGLLARYEDCLAHYEALRADAR</sequence>
<dbReference type="GO" id="GO:0008830">
    <property type="term" value="F:dTDP-4-dehydrorhamnose 3,5-epimerase activity"/>
    <property type="evidence" value="ECO:0007669"/>
    <property type="project" value="InterPro"/>
</dbReference>
<evidence type="ECO:0000256" key="3">
    <source>
        <dbReference type="PIRSR" id="PIRSR600888-1"/>
    </source>
</evidence>
<dbReference type="CDD" id="cd00438">
    <property type="entry name" value="cupin_RmlC"/>
    <property type="match status" value="1"/>
</dbReference>
<keyword evidence="6" id="KW-1185">Reference proteome</keyword>
<proteinExistence type="inferred from homology"/>
<feature type="active site" description="Proton donor" evidence="3">
    <location>
        <position position="132"/>
    </location>
</feature>
<dbReference type="GO" id="GO:0005829">
    <property type="term" value="C:cytosol"/>
    <property type="evidence" value="ECO:0007669"/>
    <property type="project" value="TreeGrafter"/>
</dbReference>
<dbReference type="SUPFAM" id="SSF51182">
    <property type="entry name" value="RmlC-like cupins"/>
    <property type="match status" value="1"/>
</dbReference>
<accession>A0A1S2P2A9</accession>
<feature type="active site" description="Proton acceptor" evidence="3">
    <location>
        <position position="62"/>
    </location>
</feature>
<comment type="similarity">
    <text evidence="1">Belongs to the dTDP-4-dehydrorhamnose 3,5-epimerase family.</text>
</comment>
<dbReference type="PANTHER" id="PTHR21047">
    <property type="entry name" value="DTDP-6-DEOXY-D-GLUCOSE-3,5 EPIMERASE"/>
    <property type="match status" value="1"/>
</dbReference>
<organism evidence="5 6">
    <name type="scientific">Streptomyces monashensis</name>
    <dbReference type="NCBI Taxonomy" id="1678012"/>
    <lineage>
        <taxon>Bacteria</taxon>
        <taxon>Bacillati</taxon>
        <taxon>Actinomycetota</taxon>
        <taxon>Actinomycetes</taxon>
        <taxon>Kitasatosporales</taxon>
        <taxon>Streptomycetaceae</taxon>
        <taxon>Streptomyces</taxon>
    </lineage>
</organism>
<dbReference type="Pfam" id="PF00908">
    <property type="entry name" value="dTDP_sugar_isom"/>
    <property type="match status" value="1"/>
</dbReference>
<feature type="site" description="Participates in a stacking interaction with the thymidine ring of dTDP-4-oxo-6-deoxyglucose" evidence="4">
    <location>
        <position position="138"/>
    </location>
</feature>
<dbReference type="InterPro" id="IPR014710">
    <property type="entry name" value="RmlC-like_jellyroll"/>
</dbReference>
<comment type="caution">
    <text evidence="5">The sequence shown here is derived from an EMBL/GenBank/DDBJ whole genome shotgun (WGS) entry which is preliminary data.</text>
</comment>
<reference evidence="5 6" key="1">
    <citation type="submission" date="2016-10" db="EMBL/GenBank/DDBJ databases">
        <title>Genome sequence of Streptomyces sp. MUSC 1.</title>
        <authorList>
            <person name="Lee L.-H."/>
            <person name="Ser H.-L."/>
            <person name="Law J.W.-F."/>
        </authorList>
    </citation>
    <scope>NUCLEOTIDE SEQUENCE [LARGE SCALE GENOMIC DNA]</scope>
    <source>
        <strain evidence="5 6">MUSC 1</strain>
    </source>
</reference>
<dbReference type="RefSeq" id="WP_071386333.1">
    <property type="nucleotide sequence ID" value="NZ_JBEZIZ010000082.1"/>
</dbReference>
<dbReference type="PANTHER" id="PTHR21047:SF2">
    <property type="entry name" value="THYMIDINE DIPHOSPHO-4-KETO-RHAMNOSE 3,5-EPIMERASE"/>
    <property type="match status" value="1"/>
</dbReference>
<keyword evidence="2" id="KW-0413">Isomerase</keyword>
<protein>
    <submittedName>
        <fullName evidence="5">dTDP-4-dehydrorhamnose 3,5-epimerase</fullName>
    </submittedName>
</protein>
<dbReference type="InterPro" id="IPR000888">
    <property type="entry name" value="RmlC-like"/>
</dbReference>
<dbReference type="EMBL" id="MLYO01000109">
    <property type="protein sequence ID" value="OIJ87857.1"/>
    <property type="molecule type" value="Genomic_DNA"/>
</dbReference>